<organism evidence="1 2">
    <name type="scientific">Brooklawnia cerclae</name>
    <dbReference type="NCBI Taxonomy" id="349934"/>
    <lineage>
        <taxon>Bacteria</taxon>
        <taxon>Bacillati</taxon>
        <taxon>Actinomycetota</taxon>
        <taxon>Actinomycetes</taxon>
        <taxon>Propionibacteriales</taxon>
        <taxon>Propionibacteriaceae</taxon>
        <taxon>Brooklawnia</taxon>
    </lineage>
</organism>
<name>A0ABX0SHN1_9ACTN</name>
<keyword evidence="2" id="KW-1185">Reference proteome</keyword>
<proteinExistence type="predicted"/>
<evidence type="ECO:0000313" key="1">
    <source>
        <dbReference type="EMBL" id="NIH56242.1"/>
    </source>
</evidence>
<dbReference type="EMBL" id="JAAMOZ010000001">
    <property type="protein sequence ID" value="NIH56242.1"/>
    <property type="molecule type" value="Genomic_DNA"/>
</dbReference>
<comment type="caution">
    <text evidence="1">The sequence shown here is derived from an EMBL/GenBank/DDBJ whole genome shotgun (WGS) entry which is preliminary data.</text>
</comment>
<protein>
    <recommendedName>
        <fullName evidence="3">Minor tail protein</fullName>
    </recommendedName>
</protein>
<dbReference type="Proteomes" id="UP000749311">
    <property type="component" value="Unassembled WGS sequence"/>
</dbReference>
<evidence type="ECO:0008006" key="3">
    <source>
        <dbReference type="Google" id="ProtNLM"/>
    </source>
</evidence>
<reference evidence="1 2" key="1">
    <citation type="submission" date="2020-02" db="EMBL/GenBank/DDBJ databases">
        <title>Sequencing the genomes of 1000 actinobacteria strains.</title>
        <authorList>
            <person name="Klenk H.-P."/>
        </authorList>
    </citation>
    <scope>NUCLEOTIDE SEQUENCE [LARGE SCALE GENOMIC DNA]</scope>
    <source>
        <strain evidence="1 2">DSM 19609</strain>
    </source>
</reference>
<accession>A0ABX0SHN1</accession>
<sequence length="282" mass="29937">MAEAKDVTITDPAGVAIASSATISIVLDGWDNTPALTAERAERATGDGTFPATIHRSRLQLTARGITTGLGSAAAVDQEGRRLRGMFADLANLGTIEVVERDGRVLTAKVELDGETKVSTHAEFGWLEWEIPLSMPDPFRYGSSRTWRIMPPGADSGLVWPLFSEGDELTWGADARVPAVVANQGRAPAWPVITVVGDFPAGVRLGDGLGAWVAWRRPCLPQTPVVFDFASHSVTVGGADQSWALTERGFWSVPPGGSVSPVLQPLGSGGGYADVEIRDTYL</sequence>
<dbReference type="RefSeq" id="WP_167165212.1">
    <property type="nucleotide sequence ID" value="NZ_BAAAOO010000002.1"/>
</dbReference>
<evidence type="ECO:0000313" key="2">
    <source>
        <dbReference type="Proteomes" id="UP000749311"/>
    </source>
</evidence>
<gene>
    <name evidence="1" type="ORF">FB473_000887</name>
</gene>